<evidence type="ECO:0000256" key="9">
    <source>
        <dbReference type="SAM" id="Coils"/>
    </source>
</evidence>
<dbReference type="GO" id="GO:0043596">
    <property type="term" value="C:nuclear replication fork"/>
    <property type="evidence" value="ECO:0007669"/>
    <property type="project" value="TreeGrafter"/>
</dbReference>
<dbReference type="SMART" id="SM00397">
    <property type="entry name" value="t_SNARE"/>
    <property type="match status" value="2"/>
</dbReference>
<keyword evidence="4" id="KW-0853">WD repeat</keyword>
<dbReference type="InterPro" id="IPR048591">
    <property type="entry name" value="WDHD1/CFT4_hel"/>
</dbReference>
<dbReference type="Pfam" id="PF03607">
    <property type="entry name" value="DCX"/>
    <property type="match status" value="1"/>
</dbReference>
<sequence>MSRGGLDPSNPFFDDDDVDDDTFLSHGRRAGGSAGPGGASRGGASSRQYDEIDEIIRKRQEIENRTLASAGRSVAMVDDSARVGSETAENLLAQREKLERTEQRLDDMNQNLRASERHIKSIKSVFGSIKNYFSKGPEPPKQPPPKSVSVPSTLQATIDMANPALKKQRPEDHPGMRLRSPDTDDFGGGSNKSFDDKLDDHLTDMSAGLANLKVLARGLGDEITEQNAMLDRITDKAEAVDFRSLPKILQYPGSSPTRFLRLLIPEMRHSRRPRRRGSHGDDLLMTCHSQEKLMTCHSQEKLRRKKFVVMINGNSEFNGLIYRIWPERVQDVPDVLEDLTWALKEIVLSSPLRYLFSVEGEKIVDMEEIDHRALYVASADSRFIELPYREMCMAALMQRKRRQPVRENSPPSITTTAEFKSDVFADSLSTISESLQSQTTPPQNQPRRSLRPTENSQSDINIAMHKERLDSQCPRQKTEIKSLEVLTKTRRRIARRLGTFFTKEATRPRKRKQVEIKQTEKALSPALSRLHAPARTIFVIRNSLHKPRSIVKIVLNGRNGSKFCQVMDELDGKIKLDSGAVRYLFSSDGKRVTSLFDIHQSFVFIACGSEIGVHGKDHVLNLDSEEQILADRAKDVASPLVPFLSSSCSRVIKGRPGMASPSKESGRKEKDEEEEEDVLAMLLSDDYQLEEEDGGNREETSSRASRDLETRSRVPQNSDSDEDENDISISKIKAEAGFDEEMRVKGRPVTPPHESEALDADSDVAEVESLASAPAVPLRLPKVVMQPPFMPGATPEHLEHRFMAWNSVGLIQCYNTSEESSVNVEFHDSSVHYPMHLVNQKGHTMGTLNEKAVLLAATETESLPSCLSCHQLSSWDTRPNWTMNLPSGETVEGIALGSSFAACATSKGFLRFFSLTSIQRGVLSVPGQLVSMTAHDESLVLVYHTAPALGSDGGPPIQNLGFMQMFLPSSDTPGASGPREEGLLPISRGARLAWIGFSDEGTVATADTAGVVRLKALFGWIPIANLRENLTNAADNYFVVGLSETQGYIRALRCKGSRYPPTAPRPTVSLLNFQAPFLEFQGEKSKVEEAIFRKRVVVSIQQQRGVDSDGGLQNTHKALAADLLRHFALSCHVNQMSCALDVASTMSHRVLQSALKYANGLGRARLAEHIGDLLAERESEALHSEATAKAVAVSNGGKLEQRERQEEQEEVRPCPVRGSSQMNRNSAPTEDPDVLKALNSHEGISQRQSVEAAMKISDPEDETSADTSLPPVNPFSRKTTASSQSPVSAFSAFEKASMRSSKASTDSKTKTFPAAKFSKSKQTKLTSQMASPAPGGGVKTFQQWLSENTDRIQAEHPDADSAEISKLAIKEFKQMSRKRKVPEESDSDQQKPKKAQAGRLKNFESN</sequence>
<accession>A0A7R8WH87</accession>
<dbReference type="PROSITE" id="PS50309">
    <property type="entry name" value="DC"/>
    <property type="match status" value="2"/>
</dbReference>
<keyword evidence="3" id="KW-0813">Transport</keyword>
<evidence type="ECO:0000256" key="1">
    <source>
        <dbReference type="ARBA" id="ARBA00004123"/>
    </source>
</evidence>
<dbReference type="EMBL" id="OB661662">
    <property type="protein sequence ID" value="CAD7228704.1"/>
    <property type="molecule type" value="Genomic_DNA"/>
</dbReference>
<keyword evidence="7 9" id="KW-0175">Coiled coil</keyword>
<dbReference type="InterPro" id="IPR003533">
    <property type="entry name" value="Doublecortin_dom"/>
</dbReference>
<evidence type="ECO:0000256" key="2">
    <source>
        <dbReference type="ARBA" id="ARBA00009480"/>
    </source>
</evidence>
<evidence type="ECO:0000256" key="7">
    <source>
        <dbReference type="ARBA" id="ARBA00023054"/>
    </source>
</evidence>
<feature type="region of interest" description="Disordered" evidence="10">
    <location>
        <begin position="1"/>
        <end position="52"/>
    </location>
</feature>
<dbReference type="Pfam" id="PF12341">
    <property type="entry name" value="Mcl1_mid"/>
    <property type="match status" value="1"/>
</dbReference>
<feature type="region of interest" description="Disordered" evidence="10">
    <location>
        <begin position="1373"/>
        <end position="1406"/>
    </location>
</feature>
<comment type="similarity">
    <text evidence="2">Belongs to the SNAP-25 family.</text>
</comment>
<evidence type="ECO:0000313" key="11">
    <source>
        <dbReference type="EMBL" id="CAD7228704.1"/>
    </source>
</evidence>
<dbReference type="InterPro" id="IPR000727">
    <property type="entry name" value="T_SNARE_dom"/>
</dbReference>
<feature type="region of interest" description="Disordered" evidence="10">
    <location>
        <begin position="433"/>
        <end position="457"/>
    </location>
</feature>
<evidence type="ECO:0000256" key="3">
    <source>
        <dbReference type="ARBA" id="ARBA00022448"/>
    </source>
</evidence>
<dbReference type="PANTHER" id="PTHR19932:SF10">
    <property type="entry name" value="WD REPEAT AND HMG-BOX DNA-BINDING PROTEIN 1"/>
    <property type="match status" value="1"/>
</dbReference>
<feature type="compositionally biased region" description="Gly residues" evidence="10">
    <location>
        <begin position="30"/>
        <end position="41"/>
    </location>
</feature>
<dbReference type="Pfam" id="PF12352">
    <property type="entry name" value="V-SNARE_C"/>
    <property type="match status" value="1"/>
</dbReference>
<organism evidence="11">
    <name type="scientific">Cyprideis torosa</name>
    <dbReference type="NCBI Taxonomy" id="163714"/>
    <lineage>
        <taxon>Eukaryota</taxon>
        <taxon>Metazoa</taxon>
        <taxon>Ecdysozoa</taxon>
        <taxon>Arthropoda</taxon>
        <taxon>Crustacea</taxon>
        <taxon>Oligostraca</taxon>
        <taxon>Ostracoda</taxon>
        <taxon>Podocopa</taxon>
        <taxon>Podocopida</taxon>
        <taxon>Cytherocopina</taxon>
        <taxon>Cytheroidea</taxon>
        <taxon>Cytherideidae</taxon>
        <taxon>Cyprideis</taxon>
    </lineage>
</organism>
<dbReference type="PROSITE" id="PS50192">
    <property type="entry name" value="T_SNARE"/>
    <property type="match status" value="1"/>
</dbReference>
<dbReference type="Gene3D" id="1.20.5.110">
    <property type="match status" value="2"/>
</dbReference>
<evidence type="ECO:0000256" key="6">
    <source>
        <dbReference type="ARBA" id="ARBA00022927"/>
    </source>
</evidence>
<dbReference type="GO" id="GO:0015031">
    <property type="term" value="P:protein transport"/>
    <property type="evidence" value="ECO:0007669"/>
    <property type="project" value="UniProtKB-KW"/>
</dbReference>
<gene>
    <name evidence="11" type="ORF">CTOB1V02_LOCUS6582</name>
</gene>
<name>A0A7R8WH87_9CRUS</name>
<dbReference type="InterPro" id="IPR022100">
    <property type="entry name" value="WDHD1/CFT4_beta-prop_2nd"/>
</dbReference>
<dbReference type="GO" id="GO:0006261">
    <property type="term" value="P:DNA-templated DNA replication"/>
    <property type="evidence" value="ECO:0007669"/>
    <property type="project" value="TreeGrafter"/>
</dbReference>
<dbReference type="GO" id="GO:0035556">
    <property type="term" value="P:intracellular signal transduction"/>
    <property type="evidence" value="ECO:0007669"/>
    <property type="project" value="InterPro"/>
</dbReference>
<keyword evidence="8" id="KW-0539">Nucleus</keyword>
<comment type="subcellular location">
    <subcellularLocation>
        <location evidence="1">Nucleus</location>
    </subcellularLocation>
</comment>
<dbReference type="InterPro" id="IPR036910">
    <property type="entry name" value="HMG_box_dom_sf"/>
</dbReference>
<dbReference type="GO" id="GO:0006281">
    <property type="term" value="P:DNA repair"/>
    <property type="evidence" value="ECO:0007669"/>
    <property type="project" value="TreeGrafter"/>
</dbReference>
<feature type="compositionally biased region" description="Polar residues" evidence="10">
    <location>
        <begin position="1276"/>
        <end position="1288"/>
    </location>
</feature>
<dbReference type="GO" id="GO:0000278">
    <property type="term" value="P:mitotic cell cycle"/>
    <property type="evidence" value="ECO:0007669"/>
    <property type="project" value="TreeGrafter"/>
</dbReference>
<dbReference type="SUPFAM" id="SSF89837">
    <property type="entry name" value="Doublecortin (DC)"/>
    <property type="match status" value="2"/>
</dbReference>
<feature type="coiled-coil region" evidence="9">
    <location>
        <begin position="88"/>
        <end position="118"/>
    </location>
</feature>
<keyword evidence="6" id="KW-0653">Protein transport</keyword>
<feature type="compositionally biased region" description="Basic and acidic residues" evidence="10">
    <location>
        <begin position="732"/>
        <end position="744"/>
    </location>
</feature>
<evidence type="ECO:0000256" key="10">
    <source>
        <dbReference type="SAM" id="MobiDB-lite"/>
    </source>
</evidence>
<evidence type="ECO:0000256" key="8">
    <source>
        <dbReference type="ARBA" id="ARBA00023242"/>
    </source>
</evidence>
<protein>
    <submittedName>
        <fullName evidence="11">Uncharacterized protein</fullName>
    </submittedName>
</protein>
<dbReference type="InterPro" id="IPR036572">
    <property type="entry name" value="Doublecortin_dom_sf"/>
</dbReference>
<feature type="region of interest" description="Disordered" evidence="10">
    <location>
        <begin position="654"/>
        <end position="759"/>
    </location>
</feature>
<reference evidence="11" key="1">
    <citation type="submission" date="2020-11" db="EMBL/GenBank/DDBJ databases">
        <authorList>
            <person name="Tran Van P."/>
        </authorList>
    </citation>
    <scope>NUCLEOTIDE SEQUENCE</scope>
</reference>
<evidence type="ECO:0000256" key="4">
    <source>
        <dbReference type="ARBA" id="ARBA00022574"/>
    </source>
</evidence>
<dbReference type="OrthoDB" id="427368at2759"/>
<feature type="compositionally biased region" description="Polar residues" evidence="10">
    <location>
        <begin position="1218"/>
        <end position="1228"/>
    </location>
</feature>
<feature type="region of interest" description="Disordered" evidence="10">
    <location>
        <begin position="1185"/>
        <end position="1338"/>
    </location>
</feature>
<dbReference type="SMART" id="SM00537">
    <property type="entry name" value="DCX"/>
    <property type="match status" value="2"/>
</dbReference>
<dbReference type="PANTHER" id="PTHR19932">
    <property type="entry name" value="WD REPEAT AND HMG-BOX DNA BINDING PROTEIN"/>
    <property type="match status" value="1"/>
</dbReference>
<dbReference type="CDD" id="cd15856">
    <property type="entry name" value="SNARE_SNAP29C"/>
    <property type="match status" value="1"/>
</dbReference>
<dbReference type="Gene3D" id="3.10.20.230">
    <property type="entry name" value="Doublecortin domain"/>
    <property type="match status" value="2"/>
</dbReference>
<dbReference type="GO" id="GO:0003682">
    <property type="term" value="F:chromatin binding"/>
    <property type="evidence" value="ECO:0007669"/>
    <property type="project" value="TreeGrafter"/>
</dbReference>
<dbReference type="SUPFAM" id="SSF58038">
    <property type="entry name" value="SNARE fusion complex"/>
    <property type="match status" value="2"/>
</dbReference>
<dbReference type="SUPFAM" id="SSF47095">
    <property type="entry name" value="HMG-box"/>
    <property type="match status" value="1"/>
</dbReference>
<feature type="compositionally biased region" description="Acidic residues" evidence="10">
    <location>
        <begin position="13"/>
        <end position="22"/>
    </location>
</feature>
<dbReference type="GO" id="GO:0005737">
    <property type="term" value="C:cytoplasm"/>
    <property type="evidence" value="ECO:0007669"/>
    <property type="project" value="UniProtKB-ARBA"/>
</dbReference>
<dbReference type="CDD" id="cd15887">
    <property type="entry name" value="SNARE_SNAP29N"/>
    <property type="match status" value="1"/>
</dbReference>
<dbReference type="FunFam" id="1.20.5.110:FF:000041">
    <property type="entry name" value="Synaptosomal-associated protein 29"/>
    <property type="match status" value="1"/>
</dbReference>
<evidence type="ECO:0000256" key="5">
    <source>
        <dbReference type="ARBA" id="ARBA00022737"/>
    </source>
</evidence>
<feature type="region of interest" description="Disordered" evidence="10">
    <location>
        <begin position="162"/>
        <end position="192"/>
    </location>
</feature>
<dbReference type="Pfam" id="PF20946">
    <property type="entry name" value="Ctf4_C"/>
    <property type="match status" value="1"/>
</dbReference>
<keyword evidence="5" id="KW-0677">Repeat</keyword>
<proteinExistence type="inferred from homology"/>
<feature type="compositionally biased region" description="Basic and acidic residues" evidence="10">
    <location>
        <begin position="694"/>
        <end position="712"/>
    </location>
</feature>
<feature type="compositionally biased region" description="Basic and acidic residues" evidence="10">
    <location>
        <begin position="168"/>
        <end position="182"/>
    </location>
</feature>
<dbReference type="Gene3D" id="1.10.30.10">
    <property type="entry name" value="High mobility group box domain"/>
    <property type="match status" value="1"/>
</dbReference>